<dbReference type="SUPFAM" id="SSF53822">
    <property type="entry name" value="Periplasmic binding protein-like I"/>
    <property type="match status" value="1"/>
</dbReference>
<evidence type="ECO:0000313" key="6">
    <source>
        <dbReference type="Proteomes" id="UP000181976"/>
    </source>
</evidence>
<evidence type="ECO:0000313" key="5">
    <source>
        <dbReference type="EMBL" id="SFD99452.1"/>
    </source>
</evidence>
<dbReference type="Pfam" id="PF13407">
    <property type="entry name" value="Peripla_BP_4"/>
    <property type="match status" value="1"/>
</dbReference>
<reference evidence="5 6" key="1">
    <citation type="submission" date="2016-10" db="EMBL/GenBank/DDBJ databases">
        <authorList>
            <person name="de Groot N.N."/>
        </authorList>
    </citation>
    <scope>NUCLEOTIDE SEQUENCE [LARGE SCALE GENOMIC DNA]</scope>
    <source>
        <strain evidence="5 6">DSM 19012</strain>
    </source>
</reference>
<dbReference type="Proteomes" id="UP000181976">
    <property type="component" value="Unassembled WGS sequence"/>
</dbReference>
<proteinExistence type="predicted"/>
<dbReference type="EMBL" id="FONA01000005">
    <property type="protein sequence ID" value="SFD99452.1"/>
    <property type="molecule type" value="Genomic_DNA"/>
</dbReference>
<name>A0A1I1WWM0_9BACT</name>
<dbReference type="InterPro" id="IPR028082">
    <property type="entry name" value="Peripla_BP_I"/>
</dbReference>
<dbReference type="GO" id="GO:0000976">
    <property type="term" value="F:transcription cis-regulatory region binding"/>
    <property type="evidence" value="ECO:0007669"/>
    <property type="project" value="TreeGrafter"/>
</dbReference>
<dbReference type="InterPro" id="IPR010982">
    <property type="entry name" value="Lambda_DNA-bd_dom_sf"/>
</dbReference>
<organism evidence="5 6">
    <name type="scientific">Thermophagus xiamenensis</name>
    <dbReference type="NCBI Taxonomy" id="385682"/>
    <lineage>
        <taxon>Bacteria</taxon>
        <taxon>Pseudomonadati</taxon>
        <taxon>Bacteroidota</taxon>
        <taxon>Bacteroidia</taxon>
        <taxon>Marinilabiliales</taxon>
        <taxon>Marinilabiliaceae</taxon>
        <taxon>Thermophagus</taxon>
    </lineage>
</organism>
<dbReference type="SMART" id="SM00354">
    <property type="entry name" value="HTH_LACI"/>
    <property type="match status" value="1"/>
</dbReference>
<accession>A0A1I1WWM0</accession>
<keyword evidence="6" id="KW-1185">Reference proteome</keyword>
<keyword evidence="2" id="KW-0238">DNA-binding</keyword>
<feature type="domain" description="HTH lacI-type" evidence="4">
    <location>
        <begin position="9"/>
        <end position="63"/>
    </location>
</feature>
<dbReference type="eggNOG" id="COG1609">
    <property type="taxonomic scope" value="Bacteria"/>
</dbReference>
<evidence type="ECO:0000259" key="4">
    <source>
        <dbReference type="PROSITE" id="PS50932"/>
    </source>
</evidence>
<dbReference type="PROSITE" id="PS00356">
    <property type="entry name" value="HTH_LACI_1"/>
    <property type="match status" value="1"/>
</dbReference>
<dbReference type="PROSITE" id="PS50932">
    <property type="entry name" value="HTH_LACI_2"/>
    <property type="match status" value="1"/>
</dbReference>
<dbReference type="SUPFAM" id="SSF47413">
    <property type="entry name" value="lambda repressor-like DNA-binding domains"/>
    <property type="match status" value="1"/>
</dbReference>
<dbReference type="PANTHER" id="PTHR30146">
    <property type="entry name" value="LACI-RELATED TRANSCRIPTIONAL REPRESSOR"/>
    <property type="match status" value="1"/>
</dbReference>
<evidence type="ECO:0000256" key="3">
    <source>
        <dbReference type="ARBA" id="ARBA00023163"/>
    </source>
</evidence>
<dbReference type="InterPro" id="IPR025997">
    <property type="entry name" value="SBP_2_dom"/>
</dbReference>
<dbReference type="Pfam" id="PF00356">
    <property type="entry name" value="LacI"/>
    <property type="match status" value="1"/>
</dbReference>
<dbReference type="InParanoid" id="A0A1I1WWM0"/>
<dbReference type="CDD" id="cd01392">
    <property type="entry name" value="HTH_LacI"/>
    <property type="match status" value="1"/>
</dbReference>
<evidence type="ECO:0000256" key="1">
    <source>
        <dbReference type="ARBA" id="ARBA00023015"/>
    </source>
</evidence>
<dbReference type="InterPro" id="IPR000843">
    <property type="entry name" value="HTH_LacI"/>
</dbReference>
<dbReference type="PANTHER" id="PTHR30146:SF144">
    <property type="entry name" value="LACI-FAMILY TRANSCRIPTION REGULATOR"/>
    <property type="match status" value="1"/>
</dbReference>
<dbReference type="RefSeq" id="WP_010526712.1">
    <property type="nucleotide sequence ID" value="NZ_AFSL01000015.1"/>
</dbReference>
<dbReference type="Gene3D" id="3.40.50.2300">
    <property type="match status" value="2"/>
</dbReference>
<protein>
    <submittedName>
        <fullName evidence="5">Transcriptional regulator, LacI family</fullName>
    </submittedName>
</protein>
<sequence>MTKKGKKIPRIKDIAELANVSPGTVDRVIHNRGKVSQKAREKVLKSMKELNYEPNVMARALVSTGKFRIAALIPDPANDEYWEAPYQGVDQAETKMRQYGVVVDKFLFDQNDPLSFKEEASKISESDYHGILVAPIFYRESLAFLNRWSKQGIPFSLFNTHIPDYKPVVYVGQDSYQSGVLAGKLLHYACRQGTFVIAHIDKEIPNSTHLIRKEQGFIDYFGENDLQKQINIVRIEISEWTNKKDVYRKFDDLFQQYENIHGFFVTNSRSYIVGDYLINKNLQNIKLVGYDLLSKNLALLESGTIDFLINQNPRGQGFMGVTLLVDHLVFKKSIEPIKYLPLDIVTSENVQYYVDKI</sequence>
<keyword evidence="1" id="KW-0805">Transcription regulation</keyword>
<gene>
    <name evidence="5" type="ORF">SAMN05444380_10556</name>
</gene>
<dbReference type="Gene3D" id="1.10.260.40">
    <property type="entry name" value="lambda repressor-like DNA-binding domains"/>
    <property type="match status" value="1"/>
</dbReference>
<dbReference type="OrthoDB" id="628703at2"/>
<dbReference type="AlphaFoldDB" id="A0A1I1WWM0"/>
<dbReference type="CDD" id="cd06307">
    <property type="entry name" value="PBP1_sugar_binding"/>
    <property type="match status" value="1"/>
</dbReference>
<keyword evidence="3" id="KW-0804">Transcription</keyword>
<dbReference type="GO" id="GO:0003700">
    <property type="term" value="F:DNA-binding transcription factor activity"/>
    <property type="evidence" value="ECO:0007669"/>
    <property type="project" value="TreeGrafter"/>
</dbReference>
<dbReference type="STRING" id="385682.SAMN05444380_10556"/>
<evidence type="ECO:0000256" key="2">
    <source>
        <dbReference type="ARBA" id="ARBA00023125"/>
    </source>
</evidence>